<name>A0AB34KEG1_9PEZI</name>
<dbReference type="InterPro" id="IPR035979">
    <property type="entry name" value="RBD_domain_sf"/>
</dbReference>
<keyword evidence="4" id="KW-0378">Hydrolase</keyword>
<dbReference type="InterPro" id="IPR051274">
    <property type="entry name" value="3-5_Exoribonuclease"/>
</dbReference>
<dbReference type="SUPFAM" id="SSF54928">
    <property type="entry name" value="RNA-binding domain, RBD"/>
    <property type="match status" value="1"/>
</dbReference>
<dbReference type="SUPFAM" id="SSF53098">
    <property type="entry name" value="Ribonuclease H-like"/>
    <property type="match status" value="1"/>
</dbReference>
<accession>A0AB34KEG1</accession>
<dbReference type="Proteomes" id="UP000803884">
    <property type="component" value="Unassembled WGS sequence"/>
</dbReference>
<dbReference type="GO" id="GO:0008270">
    <property type="term" value="F:zinc ion binding"/>
    <property type="evidence" value="ECO:0007669"/>
    <property type="project" value="UniProtKB-KW"/>
</dbReference>
<evidence type="ECO:0000313" key="13">
    <source>
        <dbReference type="Proteomes" id="UP000803884"/>
    </source>
</evidence>
<comment type="caution">
    <text evidence="12">The sequence shown here is derived from an EMBL/GenBank/DDBJ whole genome shotgun (WGS) entry which is preliminary data.</text>
</comment>
<organism evidence="12 13">
    <name type="scientific">Cladosporium halotolerans</name>
    <dbReference type="NCBI Taxonomy" id="1052096"/>
    <lineage>
        <taxon>Eukaryota</taxon>
        <taxon>Fungi</taxon>
        <taxon>Dikarya</taxon>
        <taxon>Ascomycota</taxon>
        <taxon>Pezizomycotina</taxon>
        <taxon>Dothideomycetes</taxon>
        <taxon>Dothideomycetidae</taxon>
        <taxon>Cladosporiales</taxon>
        <taxon>Cladosporiaceae</taxon>
        <taxon>Cladosporium</taxon>
    </lineage>
</organism>
<dbReference type="CDD" id="cd06133">
    <property type="entry name" value="ERI-1_3'hExo_like"/>
    <property type="match status" value="1"/>
</dbReference>
<dbReference type="SUPFAM" id="SSF90209">
    <property type="entry name" value="Ran binding protein zinc finger-like"/>
    <property type="match status" value="2"/>
</dbReference>
<feature type="region of interest" description="Disordered" evidence="9">
    <location>
        <begin position="247"/>
        <end position="266"/>
    </location>
</feature>
<dbReference type="EMBL" id="JAAQHG020000062">
    <property type="protein sequence ID" value="KAL1582161.1"/>
    <property type="molecule type" value="Genomic_DNA"/>
</dbReference>
<dbReference type="SMART" id="SM00547">
    <property type="entry name" value="ZnF_RBZ"/>
    <property type="match status" value="2"/>
</dbReference>
<dbReference type="GO" id="GO:0003723">
    <property type="term" value="F:RNA binding"/>
    <property type="evidence" value="ECO:0007669"/>
    <property type="project" value="UniProtKB-UniRule"/>
</dbReference>
<evidence type="ECO:0000256" key="3">
    <source>
        <dbReference type="ARBA" id="ARBA00022771"/>
    </source>
</evidence>
<dbReference type="GeneID" id="96010466"/>
<dbReference type="Gene3D" id="4.10.1060.10">
    <property type="entry name" value="Zinc finger, RanBP2-type"/>
    <property type="match status" value="2"/>
</dbReference>
<dbReference type="InterPro" id="IPR012337">
    <property type="entry name" value="RNaseH-like_sf"/>
</dbReference>
<evidence type="ECO:0000256" key="9">
    <source>
        <dbReference type="SAM" id="MobiDB-lite"/>
    </source>
</evidence>
<dbReference type="InterPro" id="IPR012677">
    <property type="entry name" value="Nucleotide-bd_a/b_plait_sf"/>
</dbReference>
<dbReference type="PANTHER" id="PTHR23044">
    <property type="entry name" value="3'-5' EXONUCLEASE ERI1-RELATED"/>
    <property type="match status" value="1"/>
</dbReference>
<evidence type="ECO:0000256" key="4">
    <source>
        <dbReference type="ARBA" id="ARBA00022801"/>
    </source>
</evidence>
<dbReference type="FunFam" id="4.10.1060.10:FF:000024">
    <property type="entry name" value="RNA-binding protein"/>
    <property type="match status" value="1"/>
</dbReference>
<dbReference type="InterPro" id="IPR047201">
    <property type="entry name" value="ERI-1_3'hExo-like"/>
</dbReference>
<keyword evidence="2" id="KW-0479">Metal-binding</keyword>
<dbReference type="Pfam" id="PF00076">
    <property type="entry name" value="RRM_1"/>
    <property type="match status" value="1"/>
</dbReference>
<dbReference type="Gene3D" id="3.30.70.330">
    <property type="match status" value="1"/>
</dbReference>
<evidence type="ECO:0000259" key="11">
    <source>
        <dbReference type="PROSITE" id="PS50199"/>
    </source>
</evidence>
<protein>
    <recommendedName>
        <fullName evidence="14">RNA binding protein</fullName>
    </recommendedName>
</protein>
<dbReference type="InterPro" id="IPR000504">
    <property type="entry name" value="RRM_dom"/>
</dbReference>
<feature type="compositionally biased region" description="Pro residues" evidence="9">
    <location>
        <begin position="374"/>
        <end position="387"/>
    </location>
</feature>
<keyword evidence="7" id="KW-0694">RNA-binding</keyword>
<sequence>MATPTQNQPYAYPTPASEPRATPSQAQGQFDKYCIIHIATTCDEHGVYVTKDSAEVIEIGWVVVDAKDPSLPELHHQSVLVRPTNTPITPLCTSLTTLTWEHVKQAGSFRDAIAAFDAYASEHLMDKNAGPGAAPKFAFVTLTPWDLRVQMPREARDKSVVLPAYMQHPVLFGLRGEYQTFQSHHPETLAFSSSSLSSICAGLEVEEVRSSGKVTGGLPFHLQALAPSSPRRALEEALTLTRCLRSLSQKSRPSQTNPAGDADVLSRPLDARSDVRAFLGERSKVLHLSGLPHDTTQSELESWFTQYGGRPIAFWTLRTPEGGKPSGSGFVVFGSHEEAAESLSMNGRALNDRAIEVSPSSSRVLDRAAGSQPPGGPPLLTPFPPSKNRPRPGDWTCPSCGFSNFQRRTACFRCSFPAMGAQPDPYSQGYGMPPNPYGGQPGYGHPGMMGGHGGHGHGHGHGHGGYGGMGGHMGGGSGGGRGGSVPFRAGDWQCGNEGCKYHNFAKNTSCLRCGASRSQAAIIAEGGMTNFPGNSYGGPPPNMAMGSSMGGQSYGGMNQESGQYGGSTMSGPPGNFGGQSYGPPSTYALPSGIGAQPSPYMPGGYSQMASNGAMQSQASAFDSRAEQAFNQGNSSAAGGAPGYSNGSYAGGAAYGASDAAAGAGDPFSFLSTGMGNLGIDERRNGQGPAGNTKSPQ</sequence>
<evidence type="ECO:0000256" key="1">
    <source>
        <dbReference type="ARBA" id="ARBA00022722"/>
    </source>
</evidence>
<keyword evidence="6" id="KW-0269">Exonuclease</keyword>
<feature type="domain" description="RRM" evidence="10">
    <location>
        <begin position="284"/>
        <end position="362"/>
    </location>
</feature>
<feature type="compositionally biased region" description="Polar residues" evidence="9">
    <location>
        <begin position="247"/>
        <end position="258"/>
    </location>
</feature>
<dbReference type="InterPro" id="IPR036397">
    <property type="entry name" value="RNaseH_sf"/>
</dbReference>
<feature type="domain" description="RanBP2-type" evidence="11">
    <location>
        <begin position="488"/>
        <end position="519"/>
    </location>
</feature>
<feature type="region of interest" description="Disordered" evidence="9">
    <location>
        <begin position="1"/>
        <end position="24"/>
    </location>
</feature>
<evidence type="ECO:0000259" key="10">
    <source>
        <dbReference type="PROSITE" id="PS50102"/>
    </source>
</evidence>
<feature type="region of interest" description="Disordered" evidence="9">
    <location>
        <begin position="358"/>
        <end position="391"/>
    </location>
</feature>
<dbReference type="InterPro" id="IPR001876">
    <property type="entry name" value="Znf_RanBP2"/>
</dbReference>
<dbReference type="SMART" id="SM00360">
    <property type="entry name" value="RRM"/>
    <property type="match status" value="1"/>
</dbReference>
<evidence type="ECO:0000256" key="2">
    <source>
        <dbReference type="ARBA" id="ARBA00022723"/>
    </source>
</evidence>
<dbReference type="GO" id="GO:0000175">
    <property type="term" value="F:3'-5'-RNA exonuclease activity"/>
    <property type="evidence" value="ECO:0007669"/>
    <property type="project" value="InterPro"/>
</dbReference>
<feature type="domain" description="RanBP2-type" evidence="11">
    <location>
        <begin position="391"/>
        <end position="420"/>
    </location>
</feature>
<dbReference type="Pfam" id="PF00641">
    <property type="entry name" value="Zn_ribbon_RanBP"/>
    <property type="match status" value="2"/>
</dbReference>
<evidence type="ECO:0008006" key="14">
    <source>
        <dbReference type="Google" id="ProtNLM"/>
    </source>
</evidence>
<dbReference type="AlphaFoldDB" id="A0AB34KEG1"/>
<keyword evidence="13" id="KW-1185">Reference proteome</keyword>
<evidence type="ECO:0000256" key="6">
    <source>
        <dbReference type="ARBA" id="ARBA00022839"/>
    </source>
</evidence>
<evidence type="ECO:0000256" key="5">
    <source>
        <dbReference type="ARBA" id="ARBA00022833"/>
    </source>
</evidence>
<evidence type="ECO:0000256" key="7">
    <source>
        <dbReference type="PROSITE-ProRule" id="PRU00176"/>
    </source>
</evidence>
<dbReference type="CDD" id="cd12452">
    <property type="entry name" value="RRM_ARP_like"/>
    <property type="match status" value="1"/>
</dbReference>
<reference evidence="12 13" key="1">
    <citation type="journal article" date="2020" name="Microbiol. Resour. Announc.">
        <title>Draft Genome Sequence of a Cladosporium Species Isolated from the Mesophotic Ascidian Didemnum maculosum.</title>
        <authorList>
            <person name="Gioti A."/>
            <person name="Siaperas R."/>
            <person name="Nikolaivits E."/>
            <person name="Le Goff G."/>
            <person name="Ouazzani J."/>
            <person name="Kotoulas G."/>
            <person name="Topakas E."/>
        </authorList>
    </citation>
    <scope>NUCLEOTIDE SEQUENCE [LARGE SCALE GENOMIC DNA]</scope>
    <source>
        <strain evidence="12 13">TM138-S3</strain>
    </source>
</reference>
<keyword evidence="1" id="KW-0540">Nuclease</keyword>
<dbReference type="InterPro" id="IPR036443">
    <property type="entry name" value="Znf_RanBP2_sf"/>
</dbReference>
<dbReference type="PROSITE" id="PS50199">
    <property type="entry name" value="ZF_RANBP2_2"/>
    <property type="match status" value="2"/>
</dbReference>
<keyword evidence="5" id="KW-0862">Zinc</keyword>
<evidence type="ECO:0000256" key="8">
    <source>
        <dbReference type="PROSITE-ProRule" id="PRU00322"/>
    </source>
</evidence>
<dbReference type="Gene3D" id="3.30.420.10">
    <property type="entry name" value="Ribonuclease H-like superfamily/Ribonuclease H"/>
    <property type="match status" value="1"/>
</dbReference>
<dbReference type="RefSeq" id="XP_069225268.1">
    <property type="nucleotide sequence ID" value="XM_069377628.1"/>
</dbReference>
<evidence type="ECO:0000313" key="12">
    <source>
        <dbReference type="EMBL" id="KAL1582161.1"/>
    </source>
</evidence>
<dbReference type="InterPro" id="IPR034351">
    <property type="entry name" value="Nrp1_RRM"/>
</dbReference>
<feature type="region of interest" description="Disordered" evidence="9">
    <location>
        <begin position="665"/>
        <end position="696"/>
    </location>
</feature>
<proteinExistence type="predicted"/>
<dbReference type="PROSITE" id="PS01358">
    <property type="entry name" value="ZF_RANBP2_1"/>
    <property type="match status" value="2"/>
</dbReference>
<dbReference type="PANTHER" id="PTHR23044:SF61">
    <property type="entry name" value="3'-5' EXORIBONUCLEASE 1-RELATED"/>
    <property type="match status" value="1"/>
</dbReference>
<gene>
    <name evidence="12" type="ORF">WHR41_09024</name>
</gene>
<dbReference type="PROSITE" id="PS50102">
    <property type="entry name" value="RRM"/>
    <property type="match status" value="1"/>
</dbReference>
<keyword evidence="3 8" id="KW-0863">Zinc-finger</keyword>